<gene>
    <name evidence="1" type="ORF">SAMN05216469_106143</name>
</gene>
<proteinExistence type="predicted"/>
<reference evidence="1 2" key="1">
    <citation type="submission" date="2016-10" db="EMBL/GenBank/DDBJ databases">
        <authorList>
            <person name="de Groot N.N."/>
        </authorList>
    </citation>
    <scope>NUCLEOTIDE SEQUENCE [LARGE SCALE GENOMIC DNA]</scope>
    <source>
        <strain evidence="1 2">KH2T6</strain>
    </source>
</reference>
<organism evidence="1 2">
    <name type="scientific">Ruminococcus albus</name>
    <dbReference type="NCBI Taxonomy" id="1264"/>
    <lineage>
        <taxon>Bacteria</taxon>
        <taxon>Bacillati</taxon>
        <taxon>Bacillota</taxon>
        <taxon>Clostridia</taxon>
        <taxon>Eubacteriales</taxon>
        <taxon>Oscillospiraceae</taxon>
        <taxon>Ruminococcus</taxon>
    </lineage>
</organism>
<dbReference type="Proteomes" id="UP000186015">
    <property type="component" value="Unassembled WGS sequence"/>
</dbReference>
<accession>A0A1H7KBJ5</accession>
<dbReference type="EMBL" id="FOAT01000006">
    <property type="protein sequence ID" value="SEK83924.1"/>
    <property type="molecule type" value="Genomic_DNA"/>
</dbReference>
<evidence type="ECO:0000313" key="2">
    <source>
        <dbReference type="Proteomes" id="UP000186015"/>
    </source>
</evidence>
<evidence type="ECO:0000313" key="1">
    <source>
        <dbReference type="EMBL" id="SEK83924.1"/>
    </source>
</evidence>
<sequence>MIGKLLSREECAKCRLCCCFDSYDLWETPVIENSTRQRILEEFKPDQDFLDLEDHSLLKMQKEPDRDLYYCSLLDHDMGCIMGTEKPFDCRIWPFRVMDLNGTRVIALSTVCPVVQTRPLCEIQAVAKELAPQIFAYADRAPFAVKKYISGYPIMVAEEC</sequence>
<dbReference type="OrthoDB" id="14143at2"/>
<name>A0A1H7KBJ5_RUMAL</name>
<dbReference type="RefSeq" id="WP_074832733.1">
    <property type="nucleotide sequence ID" value="NZ_FOAT01000006.1"/>
</dbReference>
<evidence type="ECO:0008006" key="3">
    <source>
        <dbReference type="Google" id="ProtNLM"/>
    </source>
</evidence>
<dbReference type="AlphaFoldDB" id="A0A1H7KBJ5"/>
<protein>
    <recommendedName>
        <fullName evidence="3">YkgJ family cysteine cluster protein</fullName>
    </recommendedName>
</protein>